<dbReference type="EC" id="2.5.1.1" evidence="4"/>
<dbReference type="EMBL" id="CP008874">
    <property type="protein sequence ID" value="AKH97318.1"/>
    <property type="molecule type" value="Genomic_DNA"/>
</dbReference>
<gene>
    <name evidence="4" type="primary">idsA</name>
    <name evidence="4" type="ORF">HLASF_0824</name>
</gene>
<comment type="similarity">
    <text evidence="3">Belongs to the FPP/GGPP synthase family.</text>
</comment>
<dbReference type="GO" id="GO:0008299">
    <property type="term" value="P:isoprenoid biosynthetic process"/>
    <property type="evidence" value="ECO:0007669"/>
    <property type="project" value="InterPro"/>
</dbReference>
<evidence type="ECO:0000256" key="2">
    <source>
        <dbReference type="ARBA" id="ARBA00022842"/>
    </source>
</evidence>
<dbReference type="SFLD" id="SFLDS00005">
    <property type="entry name" value="Isoprenoid_Synthase_Type_I"/>
    <property type="match status" value="1"/>
</dbReference>
<protein>
    <submittedName>
        <fullName evidence="4">Geranylgeranyl pyrophosphate synthase</fullName>
        <ecNumber evidence="4">2.5.1.1</ecNumber>
        <ecNumber evidence="4">2.5.1.10</ecNumber>
        <ecNumber evidence="4">2.5.1.29</ecNumber>
    </submittedName>
</protein>
<dbReference type="GO" id="GO:0004311">
    <property type="term" value="F:geranylgeranyl diphosphate synthase activity"/>
    <property type="evidence" value="ECO:0007669"/>
    <property type="project" value="UniProtKB-EC"/>
</dbReference>
<keyword evidence="1" id="KW-0479">Metal-binding</keyword>
<dbReference type="KEGG" id="hsu:HLASF_0824"/>
<dbReference type="PANTHER" id="PTHR12001">
    <property type="entry name" value="GERANYLGERANYL PYROPHOSPHATE SYNTHASE"/>
    <property type="match status" value="1"/>
</dbReference>
<organism evidence="4 5">
    <name type="scientific">Halanaeroarchaeum sulfurireducens</name>
    <dbReference type="NCBI Taxonomy" id="1604004"/>
    <lineage>
        <taxon>Archaea</taxon>
        <taxon>Methanobacteriati</taxon>
        <taxon>Methanobacteriota</taxon>
        <taxon>Stenosarchaea group</taxon>
        <taxon>Halobacteria</taxon>
        <taxon>Halobacteriales</taxon>
        <taxon>Halobacteriaceae</taxon>
        <taxon>Halanaeroarchaeum</taxon>
    </lineage>
</organism>
<dbReference type="EC" id="2.5.1.29" evidence="4"/>
<dbReference type="PROSITE" id="PS00723">
    <property type="entry name" value="POLYPRENYL_SYNTHASE_1"/>
    <property type="match status" value="1"/>
</dbReference>
<dbReference type="CDD" id="cd00685">
    <property type="entry name" value="Trans_IPPS_HT"/>
    <property type="match status" value="1"/>
</dbReference>
<evidence type="ECO:0000256" key="1">
    <source>
        <dbReference type="ARBA" id="ARBA00022723"/>
    </source>
</evidence>
<dbReference type="HOGENOM" id="CLU_014015_2_1_2"/>
<dbReference type="PANTHER" id="PTHR12001:SF44">
    <property type="entry name" value="GERANYLGERANYL PYROPHOSPHATE SYNTHASE"/>
    <property type="match status" value="1"/>
</dbReference>
<dbReference type="EC" id="2.5.1.10" evidence="4"/>
<evidence type="ECO:0000256" key="3">
    <source>
        <dbReference type="RuleBase" id="RU004466"/>
    </source>
</evidence>
<dbReference type="SUPFAM" id="SSF48576">
    <property type="entry name" value="Terpenoid synthases"/>
    <property type="match status" value="1"/>
</dbReference>
<dbReference type="Proteomes" id="UP000069906">
    <property type="component" value="Chromosome"/>
</dbReference>
<dbReference type="PATRIC" id="fig|1604004.4.peg.860"/>
<dbReference type="Gene3D" id="1.10.600.10">
    <property type="entry name" value="Farnesyl Diphosphate Synthase"/>
    <property type="match status" value="1"/>
</dbReference>
<accession>A0A0F7PD97</accession>
<dbReference type="RefSeq" id="WP_050048099.1">
    <property type="nucleotide sequence ID" value="NZ_CP008874.1"/>
</dbReference>
<dbReference type="GO" id="GO:0004161">
    <property type="term" value="F:dimethylallyltranstransferase activity"/>
    <property type="evidence" value="ECO:0007669"/>
    <property type="project" value="UniProtKB-EC"/>
</dbReference>
<proteinExistence type="inferred from homology"/>
<dbReference type="InterPro" id="IPR008949">
    <property type="entry name" value="Isoprenoid_synthase_dom_sf"/>
</dbReference>
<name>A0A0F7PD97_9EURY</name>
<reference evidence="4 5" key="1">
    <citation type="journal article" date="2015" name="ISME J.">
        <title>Elemental sulfur and acetate can support life of a novel strictly anaerobic haloarchaeon.</title>
        <authorList>
            <person name="Sorokin D.Y."/>
            <person name="Kublanov I.V."/>
            <person name="Gavrilov S.N."/>
            <person name="Rojo D."/>
            <person name="Roman P."/>
            <person name="Golyshin P.N."/>
            <person name="Slepak V.Z."/>
            <person name="Smedile F."/>
            <person name="Ferrer M."/>
            <person name="Messina E."/>
            <person name="La Cono V."/>
            <person name="Yakimov M.M."/>
        </authorList>
    </citation>
    <scope>NUCLEOTIDE SEQUENCE [LARGE SCALE GENOMIC DNA]</scope>
    <source>
        <strain evidence="4 5">HSR2</strain>
    </source>
</reference>
<keyword evidence="2" id="KW-0460">Magnesium</keyword>
<dbReference type="GO" id="GO:0046872">
    <property type="term" value="F:metal ion binding"/>
    <property type="evidence" value="ECO:0007669"/>
    <property type="project" value="UniProtKB-KW"/>
</dbReference>
<dbReference type="GeneID" id="25159013"/>
<dbReference type="GO" id="GO:0004337">
    <property type="term" value="F:(2E,6E)-farnesyl diphosphate synthase activity"/>
    <property type="evidence" value="ECO:0007669"/>
    <property type="project" value="UniProtKB-EC"/>
</dbReference>
<evidence type="ECO:0000313" key="4">
    <source>
        <dbReference type="EMBL" id="AKH97318.1"/>
    </source>
</evidence>
<sequence length="354" mass="39614">MREALSEWRPLVDEEIERLLAREMTDDDFANLFGEPRFAYDTDALNEALIEPTWDLLDRGGKRWRPVLFLKIVEGLGYDPHEYLPYATIPEILHTGTIVVDDVEDGASLRRGEEAIHHRYGTDVALNAGNALYFVPLKIVSANPADLSSEQQLAVYEMLTFELNRTHLGQGTDIVWHNQCNIDISEDEYLEMSACKTGCLGRIAGRLAALVTNQPTAVEGALAGYAESLSIAFQIGDDILDVKNSLDEAGAFGKAFGNDIREGKRTLMTIHAVQEGTEAQSERLEEILTADAVADDEIREVIEILQTTDSVEYARERALEFAADARSHLDDLDLVPAVEDDLREFTRFVIERER</sequence>
<keyword evidence="5" id="KW-1185">Reference proteome</keyword>
<dbReference type="OrthoDB" id="26738at2157"/>
<dbReference type="AlphaFoldDB" id="A0A0F7PD97"/>
<evidence type="ECO:0000313" key="5">
    <source>
        <dbReference type="Proteomes" id="UP000069906"/>
    </source>
</evidence>
<keyword evidence="3 4" id="KW-0808">Transferase</keyword>
<dbReference type="InterPro" id="IPR000092">
    <property type="entry name" value="Polyprenyl_synt"/>
</dbReference>
<dbReference type="InterPro" id="IPR033749">
    <property type="entry name" value="Polyprenyl_synt_CS"/>
</dbReference>
<dbReference type="Pfam" id="PF00348">
    <property type="entry name" value="polyprenyl_synt"/>
    <property type="match status" value="1"/>
</dbReference>